<accession>A0ACB9JB87</accession>
<protein>
    <submittedName>
        <fullName evidence="1">Uncharacterized protein</fullName>
    </submittedName>
</protein>
<dbReference type="EMBL" id="CM042021">
    <property type="protein sequence ID" value="KAI3817213.1"/>
    <property type="molecule type" value="Genomic_DNA"/>
</dbReference>
<sequence>MVFGGGHTTIQPVSTLENQGDLEPMKMVRRLGSTPRFMQHTRLTALLALHLKQLVSAVANFVLLTKQMSSSRAACPKSKTGGQQLGGERGYLRILKAKQEDHASFPSIRVLTNILTMASRSTQWFFQEVDSFSASTLVNTTPTPHFISSACKATY</sequence>
<reference evidence="1 2" key="2">
    <citation type="journal article" date="2022" name="Mol. Ecol. Resour.">
        <title>The genomes of chicory, endive, great burdock and yacon provide insights into Asteraceae paleo-polyploidization history and plant inulin production.</title>
        <authorList>
            <person name="Fan W."/>
            <person name="Wang S."/>
            <person name="Wang H."/>
            <person name="Wang A."/>
            <person name="Jiang F."/>
            <person name="Liu H."/>
            <person name="Zhao H."/>
            <person name="Xu D."/>
            <person name="Zhang Y."/>
        </authorList>
    </citation>
    <scope>NUCLEOTIDE SEQUENCE [LARGE SCALE GENOMIC DNA]</scope>
    <source>
        <strain evidence="2">cv. Yunnan</strain>
        <tissue evidence="1">Leaves</tissue>
    </source>
</reference>
<dbReference type="Proteomes" id="UP001056120">
    <property type="component" value="Linkage Group LG04"/>
</dbReference>
<organism evidence="1 2">
    <name type="scientific">Smallanthus sonchifolius</name>
    <dbReference type="NCBI Taxonomy" id="185202"/>
    <lineage>
        <taxon>Eukaryota</taxon>
        <taxon>Viridiplantae</taxon>
        <taxon>Streptophyta</taxon>
        <taxon>Embryophyta</taxon>
        <taxon>Tracheophyta</taxon>
        <taxon>Spermatophyta</taxon>
        <taxon>Magnoliopsida</taxon>
        <taxon>eudicotyledons</taxon>
        <taxon>Gunneridae</taxon>
        <taxon>Pentapetalae</taxon>
        <taxon>asterids</taxon>
        <taxon>campanulids</taxon>
        <taxon>Asterales</taxon>
        <taxon>Asteraceae</taxon>
        <taxon>Asteroideae</taxon>
        <taxon>Heliantheae alliance</taxon>
        <taxon>Millerieae</taxon>
        <taxon>Smallanthus</taxon>
    </lineage>
</organism>
<comment type="caution">
    <text evidence="1">The sequence shown here is derived from an EMBL/GenBank/DDBJ whole genome shotgun (WGS) entry which is preliminary data.</text>
</comment>
<evidence type="ECO:0000313" key="2">
    <source>
        <dbReference type="Proteomes" id="UP001056120"/>
    </source>
</evidence>
<evidence type="ECO:0000313" key="1">
    <source>
        <dbReference type="EMBL" id="KAI3817213.1"/>
    </source>
</evidence>
<proteinExistence type="predicted"/>
<gene>
    <name evidence="1" type="ORF">L1987_11002</name>
</gene>
<name>A0ACB9JB87_9ASTR</name>
<reference evidence="2" key="1">
    <citation type="journal article" date="2022" name="Mol. Ecol. Resour.">
        <title>The genomes of chicory, endive, great burdock and yacon provide insights into Asteraceae palaeo-polyploidization history and plant inulin production.</title>
        <authorList>
            <person name="Fan W."/>
            <person name="Wang S."/>
            <person name="Wang H."/>
            <person name="Wang A."/>
            <person name="Jiang F."/>
            <person name="Liu H."/>
            <person name="Zhao H."/>
            <person name="Xu D."/>
            <person name="Zhang Y."/>
        </authorList>
    </citation>
    <scope>NUCLEOTIDE SEQUENCE [LARGE SCALE GENOMIC DNA]</scope>
    <source>
        <strain evidence="2">cv. Yunnan</strain>
    </source>
</reference>
<keyword evidence="2" id="KW-1185">Reference proteome</keyword>